<dbReference type="AlphaFoldDB" id="A0A371HQK0"/>
<evidence type="ECO:0000256" key="1">
    <source>
        <dbReference type="SAM" id="Phobius"/>
    </source>
</evidence>
<keyword evidence="1" id="KW-0472">Membrane</keyword>
<keyword evidence="4" id="KW-1185">Reference proteome</keyword>
<accession>A0A371HQK0</accession>
<comment type="caution">
    <text evidence="3">The sequence shown here is derived from an EMBL/GenBank/DDBJ whole genome shotgun (WGS) entry which is preliminary data.</text>
</comment>
<dbReference type="GO" id="GO:0015074">
    <property type="term" value="P:DNA integration"/>
    <property type="evidence" value="ECO:0007669"/>
    <property type="project" value="InterPro"/>
</dbReference>
<dbReference type="Pfam" id="PF24626">
    <property type="entry name" value="SH3_Tf2-1"/>
    <property type="match status" value="1"/>
</dbReference>
<evidence type="ECO:0000313" key="4">
    <source>
        <dbReference type="Proteomes" id="UP000257109"/>
    </source>
</evidence>
<sequence length="271" mass="31652">MTKSKSSPHGLYAPLLFPIAPWVDISMNFVLSLPRSRGGRYFIFVVVDRISKMVHFIPCHKVNDICHVANIFCREVVRLLGLPKTIVSDRDSKFLEHFWRILWCKLGTNLPFSTTCHPQTDGQTELINRTLSQFLRCFLVYGFNPLLISGTNLIWKRKGNNMLSKQIREKGKRSLRRFPHLRKSRLLPRGDGPFKIVEKINDNAYKFDMPQEYRGSNSFNVIDLTPFDVGTQALNLRSNSLQEEKYDIYIYIWRGNVIFNMKTSRTWIPLH</sequence>
<organism evidence="3 4">
    <name type="scientific">Mucuna pruriens</name>
    <name type="common">Velvet bean</name>
    <name type="synonym">Dolichos pruriens</name>
    <dbReference type="NCBI Taxonomy" id="157652"/>
    <lineage>
        <taxon>Eukaryota</taxon>
        <taxon>Viridiplantae</taxon>
        <taxon>Streptophyta</taxon>
        <taxon>Embryophyta</taxon>
        <taxon>Tracheophyta</taxon>
        <taxon>Spermatophyta</taxon>
        <taxon>Magnoliopsida</taxon>
        <taxon>eudicotyledons</taxon>
        <taxon>Gunneridae</taxon>
        <taxon>Pentapetalae</taxon>
        <taxon>rosids</taxon>
        <taxon>fabids</taxon>
        <taxon>Fabales</taxon>
        <taxon>Fabaceae</taxon>
        <taxon>Papilionoideae</taxon>
        <taxon>50 kb inversion clade</taxon>
        <taxon>NPAAA clade</taxon>
        <taxon>indigoferoid/millettioid clade</taxon>
        <taxon>Phaseoleae</taxon>
        <taxon>Mucuna</taxon>
    </lineage>
</organism>
<dbReference type="PROSITE" id="PS50994">
    <property type="entry name" value="INTEGRASE"/>
    <property type="match status" value="1"/>
</dbReference>
<feature type="domain" description="Integrase catalytic" evidence="2">
    <location>
        <begin position="17"/>
        <end position="136"/>
    </location>
</feature>
<keyword evidence="1" id="KW-0812">Transmembrane</keyword>
<dbReference type="EMBL" id="QJKJ01001949">
    <property type="protein sequence ID" value="RDY05080.1"/>
    <property type="molecule type" value="Genomic_DNA"/>
</dbReference>
<reference evidence="3" key="1">
    <citation type="submission" date="2018-05" db="EMBL/GenBank/DDBJ databases">
        <title>Draft genome of Mucuna pruriens seed.</title>
        <authorList>
            <person name="Nnadi N.E."/>
            <person name="Vos R."/>
            <person name="Hasami M.H."/>
            <person name="Devisetty U.K."/>
            <person name="Aguiy J.C."/>
        </authorList>
    </citation>
    <scope>NUCLEOTIDE SEQUENCE [LARGE SCALE GENOMIC DNA]</scope>
    <source>
        <strain evidence="3">JCA_2017</strain>
    </source>
</reference>
<dbReference type="OrthoDB" id="1935586at2759"/>
<dbReference type="InterPro" id="IPR036397">
    <property type="entry name" value="RNaseH_sf"/>
</dbReference>
<gene>
    <name evidence="3" type="ORF">CR513_11120</name>
</gene>
<feature type="non-terminal residue" evidence="3">
    <location>
        <position position="1"/>
    </location>
</feature>
<dbReference type="PANTHER" id="PTHR35046:SF9">
    <property type="entry name" value="RNA-DIRECTED DNA POLYMERASE"/>
    <property type="match status" value="1"/>
</dbReference>
<feature type="transmembrane region" description="Helical" evidence="1">
    <location>
        <begin position="12"/>
        <end position="31"/>
    </location>
</feature>
<dbReference type="InterPro" id="IPR012337">
    <property type="entry name" value="RNaseH-like_sf"/>
</dbReference>
<name>A0A371HQK0_MUCPR</name>
<protein>
    <recommendedName>
        <fullName evidence="2">Integrase catalytic domain-containing protein</fullName>
    </recommendedName>
</protein>
<keyword evidence="1" id="KW-1133">Transmembrane helix</keyword>
<dbReference type="InterPro" id="IPR001584">
    <property type="entry name" value="Integrase_cat-core"/>
</dbReference>
<dbReference type="PANTHER" id="PTHR35046">
    <property type="entry name" value="ZINC KNUCKLE (CCHC-TYPE) FAMILY PROTEIN"/>
    <property type="match status" value="1"/>
</dbReference>
<dbReference type="InterPro" id="IPR056924">
    <property type="entry name" value="SH3_Tf2-1"/>
</dbReference>
<dbReference type="GO" id="GO:0003676">
    <property type="term" value="F:nucleic acid binding"/>
    <property type="evidence" value="ECO:0007669"/>
    <property type="project" value="InterPro"/>
</dbReference>
<proteinExistence type="predicted"/>
<dbReference type="Proteomes" id="UP000257109">
    <property type="component" value="Unassembled WGS sequence"/>
</dbReference>
<dbReference type="STRING" id="157652.A0A371HQK0"/>
<evidence type="ECO:0000259" key="2">
    <source>
        <dbReference type="PROSITE" id="PS50994"/>
    </source>
</evidence>
<dbReference type="SUPFAM" id="SSF53098">
    <property type="entry name" value="Ribonuclease H-like"/>
    <property type="match status" value="1"/>
</dbReference>
<dbReference type="Gene3D" id="3.30.420.10">
    <property type="entry name" value="Ribonuclease H-like superfamily/Ribonuclease H"/>
    <property type="match status" value="1"/>
</dbReference>
<evidence type="ECO:0000313" key="3">
    <source>
        <dbReference type="EMBL" id="RDY05080.1"/>
    </source>
</evidence>